<dbReference type="AlphaFoldDB" id="A0A7X2T1G5"/>
<evidence type="ECO:0000256" key="3">
    <source>
        <dbReference type="ARBA" id="ARBA00022448"/>
    </source>
</evidence>
<evidence type="ECO:0000256" key="8">
    <source>
        <dbReference type="SAM" id="Phobius"/>
    </source>
</evidence>
<keyword evidence="10" id="KW-1185">Reference proteome</keyword>
<feature type="transmembrane region" description="Helical" evidence="8">
    <location>
        <begin position="140"/>
        <end position="163"/>
    </location>
</feature>
<keyword evidence="5 8" id="KW-0812">Transmembrane</keyword>
<evidence type="ECO:0000256" key="5">
    <source>
        <dbReference type="ARBA" id="ARBA00022692"/>
    </source>
</evidence>
<dbReference type="Pfam" id="PF03845">
    <property type="entry name" value="Spore_permease"/>
    <property type="match status" value="1"/>
</dbReference>
<keyword evidence="6 8" id="KW-1133">Transmembrane helix</keyword>
<dbReference type="GO" id="GO:0016020">
    <property type="term" value="C:membrane"/>
    <property type="evidence" value="ECO:0007669"/>
    <property type="project" value="UniProtKB-SubCell"/>
</dbReference>
<dbReference type="PANTHER" id="PTHR34975:SF2">
    <property type="entry name" value="SPORE GERMINATION PROTEIN A2"/>
    <property type="match status" value="1"/>
</dbReference>
<proteinExistence type="inferred from homology"/>
<feature type="transmembrane region" description="Helical" evidence="8">
    <location>
        <begin position="304"/>
        <end position="321"/>
    </location>
</feature>
<accession>A0A7X2T1G5</accession>
<evidence type="ECO:0000256" key="1">
    <source>
        <dbReference type="ARBA" id="ARBA00004141"/>
    </source>
</evidence>
<organism evidence="9 10">
    <name type="scientific">Inconstantimicrobium porci</name>
    <dbReference type="NCBI Taxonomy" id="2652291"/>
    <lineage>
        <taxon>Bacteria</taxon>
        <taxon>Bacillati</taxon>
        <taxon>Bacillota</taxon>
        <taxon>Clostridia</taxon>
        <taxon>Eubacteriales</taxon>
        <taxon>Clostridiaceae</taxon>
        <taxon>Inconstantimicrobium</taxon>
    </lineage>
</organism>
<sequence length="358" mass="40552">MYKATSMTIQHLAFFIIGFCSISFLIYPSLLVKYNPGSSWAVSIICVVIFICSFLYIGMSFINAGNMSFKDFIYKSLGKLLGTIYLSFFFTMLVLTLCGGCAVCANAISTSVFVKTPTWFILLLFIAFGFYVTTVKSGNLNVFTIVLSAMILFAYIVLMILLQKYRKITYIDSVTLSTIFKNGFFKSFCLQLGALSSFGVILPFFCKVKKEKNIARRLFFPTVIIGIMFMLSIIGGISIFGTKRFANIYYPLFIESQIVYYEGIVENADEIVLMIITLGYILKYSITVSSINTIMPKNIAMNKGLIILLTILIYFISIFLSNNTTLLFQYLEIYQYFALILFLIVPIVSCTIMNLFRK</sequence>
<evidence type="ECO:0000256" key="2">
    <source>
        <dbReference type="ARBA" id="ARBA00007998"/>
    </source>
</evidence>
<evidence type="ECO:0000256" key="7">
    <source>
        <dbReference type="ARBA" id="ARBA00023136"/>
    </source>
</evidence>
<dbReference type="PANTHER" id="PTHR34975">
    <property type="entry name" value="SPORE GERMINATION PROTEIN A2"/>
    <property type="match status" value="1"/>
</dbReference>
<keyword evidence="3" id="KW-0813">Transport</keyword>
<dbReference type="InterPro" id="IPR004761">
    <property type="entry name" value="Spore_GerAB"/>
</dbReference>
<evidence type="ECO:0000256" key="4">
    <source>
        <dbReference type="ARBA" id="ARBA00022544"/>
    </source>
</evidence>
<protein>
    <submittedName>
        <fullName evidence="9">GerAB/ArcD/ProY family transporter</fullName>
    </submittedName>
</protein>
<feature type="transmembrane region" description="Helical" evidence="8">
    <location>
        <begin position="218"/>
        <end position="240"/>
    </location>
</feature>
<dbReference type="EMBL" id="VULX01000008">
    <property type="protein sequence ID" value="MSR91215.1"/>
    <property type="molecule type" value="Genomic_DNA"/>
</dbReference>
<evidence type="ECO:0000313" key="9">
    <source>
        <dbReference type="EMBL" id="MSR91215.1"/>
    </source>
</evidence>
<name>A0A7X2T1G5_9CLOT</name>
<dbReference type="GO" id="GO:0009847">
    <property type="term" value="P:spore germination"/>
    <property type="evidence" value="ECO:0007669"/>
    <property type="project" value="InterPro"/>
</dbReference>
<dbReference type="RefSeq" id="WP_154531093.1">
    <property type="nucleotide sequence ID" value="NZ_JAQXTV010000137.1"/>
</dbReference>
<comment type="subcellular location">
    <subcellularLocation>
        <location evidence="1">Membrane</location>
        <topology evidence="1">Multi-pass membrane protein</topology>
    </subcellularLocation>
</comment>
<reference evidence="9 10" key="1">
    <citation type="submission" date="2019-08" db="EMBL/GenBank/DDBJ databases">
        <title>In-depth cultivation of the pig gut microbiome towards novel bacterial diversity and tailored functional studies.</title>
        <authorList>
            <person name="Wylensek D."/>
            <person name="Hitch T.C.A."/>
            <person name="Clavel T."/>
        </authorList>
    </citation>
    <scope>NUCLEOTIDE SEQUENCE [LARGE SCALE GENOMIC DNA]</scope>
    <source>
        <strain evidence="9 10">WCA-383-APC-5B</strain>
    </source>
</reference>
<feature type="transmembrane region" description="Helical" evidence="8">
    <location>
        <begin position="40"/>
        <end position="62"/>
    </location>
</feature>
<keyword evidence="7 8" id="KW-0472">Membrane</keyword>
<feature type="transmembrane region" description="Helical" evidence="8">
    <location>
        <begin position="271"/>
        <end position="292"/>
    </location>
</feature>
<feature type="transmembrane region" description="Helical" evidence="8">
    <location>
        <begin position="333"/>
        <end position="356"/>
    </location>
</feature>
<feature type="transmembrane region" description="Helical" evidence="8">
    <location>
        <begin position="114"/>
        <end position="133"/>
    </location>
</feature>
<comment type="similarity">
    <text evidence="2">Belongs to the amino acid-polyamine-organocation (APC) superfamily. Spore germination protein (SGP) (TC 2.A.3.9) family.</text>
</comment>
<feature type="transmembrane region" description="Helical" evidence="8">
    <location>
        <begin position="12"/>
        <end position="34"/>
    </location>
</feature>
<feature type="transmembrane region" description="Helical" evidence="8">
    <location>
        <begin position="183"/>
        <end position="206"/>
    </location>
</feature>
<evidence type="ECO:0000313" key="10">
    <source>
        <dbReference type="Proteomes" id="UP000460287"/>
    </source>
</evidence>
<gene>
    <name evidence="9" type="ORF">FYJ33_07270</name>
</gene>
<keyword evidence="4" id="KW-0309">Germination</keyword>
<dbReference type="Proteomes" id="UP000460287">
    <property type="component" value="Unassembled WGS sequence"/>
</dbReference>
<comment type="caution">
    <text evidence="9">The sequence shown here is derived from an EMBL/GenBank/DDBJ whole genome shotgun (WGS) entry which is preliminary data.</text>
</comment>
<feature type="transmembrane region" description="Helical" evidence="8">
    <location>
        <begin position="83"/>
        <end position="108"/>
    </location>
</feature>
<evidence type="ECO:0000256" key="6">
    <source>
        <dbReference type="ARBA" id="ARBA00022989"/>
    </source>
</evidence>